<dbReference type="SUPFAM" id="SSF51445">
    <property type="entry name" value="(Trans)glycosidases"/>
    <property type="match status" value="1"/>
</dbReference>
<evidence type="ECO:0000313" key="6">
    <source>
        <dbReference type="Proteomes" id="UP001172155"/>
    </source>
</evidence>
<comment type="catalytic activity">
    <reaction evidence="4">
        <text>alpha-D-galactosyl-(1-&gt;3)-1D-myo-inositol + sucrose = raffinose + myo-inositol</text>
        <dbReference type="Rhea" id="RHEA:20161"/>
        <dbReference type="ChEBI" id="CHEBI:16634"/>
        <dbReference type="ChEBI" id="CHEBI:17268"/>
        <dbReference type="ChEBI" id="CHEBI:17505"/>
        <dbReference type="ChEBI" id="CHEBI:17992"/>
        <dbReference type="EC" id="2.4.1.82"/>
    </reaction>
</comment>
<dbReference type="EMBL" id="JAUKUD010000001">
    <property type="protein sequence ID" value="KAK0753820.1"/>
    <property type="molecule type" value="Genomic_DNA"/>
</dbReference>
<dbReference type="Gene3D" id="3.20.20.70">
    <property type="entry name" value="Aldolase class I"/>
    <property type="match status" value="1"/>
</dbReference>
<dbReference type="InterPro" id="IPR017853">
    <property type="entry name" value="GH"/>
</dbReference>
<dbReference type="PANTHER" id="PTHR31268">
    <property type="match status" value="1"/>
</dbReference>
<organism evidence="5 6">
    <name type="scientific">Schizothecium vesticola</name>
    <dbReference type="NCBI Taxonomy" id="314040"/>
    <lineage>
        <taxon>Eukaryota</taxon>
        <taxon>Fungi</taxon>
        <taxon>Dikarya</taxon>
        <taxon>Ascomycota</taxon>
        <taxon>Pezizomycotina</taxon>
        <taxon>Sordariomycetes</taxon>
        <taxon>Sordariomycetidae</taxon>
        <taxon>Sordariales</taxon>
        <taxon>Schizotheciaceae</taxon>
        <taxon>Schizothecium</taxon>
    </lineage>
</organism>
<dbReference type="Proteomes" id="UP001172155">
    <property type="component" value="Unassembled WGS sequence"/>
</dbReference>
<comment type="similarity">
    <text evidence="2">Belongs to the glycosyl hydrolases 36 family.</text>
</comment>
<comment type="caution">
    <text evidence="5">The sequence shown here is derived from an EMBL/GenBank/DDBJ whole genome shotgun (WGS) entry which is preliminary data.</text>
</comment>
<dbReference type="GO" id="GO:0004557">
    <property type="term" value="F:alpha-galactosidase activity"/>
    <property type="evidence" value="ECO:0007669"/>
    <property type="project" value="UniProtKB-EC"/>
</dbReference>
<dbReference type="GO" id="GO:0047274">
    <property type="term" value="F:galactinol-sucrose galactosyltransferase activity"/>
    <property type="evidence" value="ECO:0007669"/>
    <property type="project" value="UniProtKB-EC"/>
</dbReference>
<reference evidence="5" key="1">
    <citation type="submission" date="2023-06" db="EMBL/GenBank/DDBJ databases">
        <title>Genome-scale phylogeny and comparative genomics of the fungal order Sordariales.</title>
        <authorList>
            <consortium name="Lawrence Berkeley National Laboratory"/>
            <person name="Hensen N."/>
            <person name="Bonometti L."/>
            <person name="Westerberg I."/>
            <person name="Brannstrom I.O."/>
            <person name="Guillou S."/>
            <person name="Cros-Aarteil S."/>
            <person name="Calhoun S."/>
            <person name="Haridas S."/>
            <person name="Kuo A."/>
            <person name="Mondo S."/>
            <person name="Pangilinan J."/>
            <person name="Riley R."/>
            <person name="LaButti K."/>
            <person name="Andreopoulos B."/>
            <person name="Lipzen A."/>
            <person name="Chen C."/>
            <person name="Yanf M."/>
            <person name="Daum C."/>
            <person name="Ng V."/>
            <person name="Clum A."/>
            <person name="Steindorff A."/>
            <person name="Ohm R."/>
            <person name="Martin F."/>
            <person name="Silar P."/>
            <person name="Natvig D."/>
            <person name="Lalanne C."/>
            <person name="Gautier V."/>
            <person name="Ament-velasquez S.L."/>
            <person name="Kruys A."/>
            <person name="Hutchinson M.I."/>
            <person name="Powell A.J."/>
            <person name="Barry K."/>
            <person name="Miller A.N."/>
            <person name="Grigoriev I.V."/>
            <person name="Debuchy R."/>
            <person name="Gladieux P."/>
            <person name="Thoren M.H."/>
            <person name="Johannesson H."/>
        </authorList>
    </citation>
    <scope>NUCLEOTIDE SEQUENCE</scope>
    <source>
        <strain evidence="5">SMH3187-1</strain>
    </source>
</reference>
<evidence type="ECO:0000256" key="2">
    <source>
        <dbReference type="ARBA" id="ARBA00007240"/>
    </source>
</evidence>
<comment type="catalytic activity">
    <reaction evidence="1">
        <text>Hydrolysis of terminal, non-reducing alpha-D-galactose residues in alpha-D-galactosides, including galactose oligosaccharides, galactomannans and galactolipids.</text>
        <dbReference type="EC" id="3.2.1.22"/>
    </reaction>
</comment>
<evidence type="ECO:0000256" key="3">
    <source>
        <dbReference type="ARBA" id="ARBA00023277"/>
    </source>
</evidence>
<proteinExistence type="inferred from homology"/>
<dbReference type="InterPro" id="IPR008811">
    <property type="entry name" value="Glycosyl_hydrolases_36"/>
</dbReference>
<evidence type="ECO:0000256" key="1">
    <source>
        <dbReference type="ARBA" id="ARBA00001255"/>
    </source>
</evidence>
<gene>
    <name evidence="5" type="ORF">B0T18DRAFT_477097</name>
</gene>
<accession>A0AA40FA25</accession>
<sequence>MSAENHEDEDVLQAVFIPKQQASAEAIKPFLCTYPPLDQVTQLKDPKVNFTAVVELPAGADAASAQYDVALWHASYGRQEWTETTMTRGKEVLAHGKLRIFYTLTLEVSKSMTFTAKLRDSPSAAWIWAKDCQGSQDGLVIIDGPPTREDDPTSLKDLIHNLNTALQCVEVMSECPRTRVWDVKTTVPGVPDGPEDLPSAYANVRLGIPWGGQGRWFALVRHWTPWISPRQGDSPFNPPEDAVFCSFVSLEGKHLVLLGVSNDTVTVLRGSETGEVNIHVRNDNLKDTVAHVVVAVGDTFQSACAAAMYRARRIVERGSPPSQPAQNQSPQPQEDWFDGLGYYLTHDKITSTLNGLSANGINITSLIIDDGWQDVDSRGPTQWQHGWKDFEAKPDAFPSGLKGLVSEIRASHKNIQHIAVWHSLLGYWAGLTPAPSGRLASHYPTALVAREPTTPDQMPLDNAMTVIHPSAISQFYTDFYTFLSASGITGVKTDSQYLLDALLTAASRRALTAPTLRAWSTAASTAFPSHPPISCMSLSPQLLFPRSPSPVILRNSDDYFPSVPASHPWHVFSNAHNALLTLHLPRALPDWDMFQSAHPLYGAYHAAARCVSGGPVYVTDAPGEHDREVLAQVTATTPRGRTVVLRAGVVGRSVDAYTRYEGLSFCKVGAYHGRAGVGVGVMGCFNVSQRAVTEVVPLGRFMGIEGGGRFVVRGYGTGEVWGPWGTGEVEAGVVLGLEERGWEILTAVPVVEVDSGRFGGVDVAGLGLVDKMTGCAALLEAPGYEVVGTRVVVGVRLKALGVLGVYVSALPKMTVEGNVMVTIQGQIVPAHTVRVDKRDKHVLAVDVGAAWKEMGLEPTRWTDEVTIVVSICNL</sequence>
<dbReference type="Pfam" id="PF05691">
    <property type="entry name" value="Raffinose_syn"/>
    <property type="match status" value="1"/>
</dbReference>
<keyword evidence="3" id="KW-0119">Carbohydrate metabolism</keyword>
<keyword evidence="6" id="KW-1185">Reference proteome</keyword>
<protein>
    <submittedName>
        <fullName evidence="5">Raffinose synthase or seed imbibition protein Sip1-domain-containing protein</fullName>
    </submittedName>
</protein>
<dbReference type="InterPro" id="IPR013785">
    <property type="entry name" value="Aldolase_TIM"/>
</dbReference>
<evidence type="ECO:0000313" key="5">
    <source>
        <dbReference type="EMBL" id="KAK0753820.1"/>
    </source>
</evidence>
<name>A0AA40FA25_9PEZI</name>
<dbReference type="AlphaFoldDB" id="A0AA40FA25"/>
<evidence type="ECO:0000256" key="4">
    <source>
        <dbReference type="ARBA" id="ARBA00049426"/>
    </source>
</evidence>
<dbReference type="PANTHER" id="PTHR31268:SF32">
    <property type="entry name" value="GALACTINOL--SUCROSE GALACTOSYLTRANSFERASE 2-RELATED"/>
    <property type="match status" value="1"/>
</dbReference>